<dbReference type="RefSeq" id="WP_186770214.1">
    <property type="nucleotide sequence ID" value="NZ_JACOMF010000007.1"/>
</dbReference>
<dbReference type="EMBL" id="JACOMF010000007">
    <property type="protein sequence ID" value="MBC4015450.1"/>
    <property type="molecule type" value="Genomic_DNA"/>
</dbReference>
<proteinExistence type="inferred from homology"/>
<gene>
    <name evidence="3" type="ORF">H7965_08920</name>
</gene>
<dbReference type="PANTHER" id="PTHR44196:SF1">
    <property type="entry name" value="DEHYDROGENASE_REDUCTASE SDR FAMILY MEMBER 7B"/>
    <property type="match status" value="1"/>
</dbReference>
<dbReference type="SUPFAM" id="SSF51735">
    <property type="entry name" value="NAD(P)-binding Rossmann-fold domains"/>
    <property type="match status" value="1"/>
</dbReference>
<dbReference type="InterPro" id="IPR002347">
    <property type="entry name" value="SDR_fam"/>
</dbReference>
<sequence length="256" mass="26001">MIGHAVISGASRGLGATLARQLAAPGVRLSLLARGGAGLAETAAACAARGAKVATAVLDVRQAAAMATQLAAWEAERPVDTIIANAGINGGTAPDGTPETHAAALAQLEVNLLGAVNLVQPLLPGMLARGRGRIALVGSVAGFLGLPDSPAYSAGKAGLWAYAEALRAAHGPAGLRVLAVAPGFFDSAMSVRYLGAHPLQIGTEAMAARILRALRRGQGRLVTPWPLGALLRLLALLPPPLADALLRRGRFRISPE</sequence>
<reference evidence="3" key="1">
    <citation type="submission" date="2020-08" db="EMBL/GenBank/DDBJ databases">
        <authorList>
            <person name="Hu Y."/>
            <person name="Nguyen S.V."/>
            <person name="Li F."/>
            <person name="Fanning S."/>
        </authorList>
    </citation>
    <scope>NUCLEOTIDE SEQUENCE</scope>
    <source>
        <strain evidence="3">SYSU D8009</strain>
    </source>
</reference>
<evidence type="ECO:0000313" key="4">
    <source>
        <dbReference type="Proteomes" id="UP000600101"/>
    </source>
</evidence>
<comment type="caution">
    <text evidence="3">The sequence shown here is derived from an EMBL/GenBank/DDBJ whole genome shotgun (WGS) entry which is preliminary data.</text>
</comment>
<dbReference type="InterPro" id="IPR020904">
    <property type="entry name" value="Sc_DH/Rdtase_CS"/>
</dbReference>
<dbReference type="PRINTS" id="PR00081">
    <property type="entry name" value="GDHRDH"/>
</dbReference>
<dbReference type="Gene3D" id="3.40.50.720">
    <property type="entry name" value="NAD(P)-binding Rossmann-like Domain"/>
    <property type="match status" value="1"/>
</dbReference>
<keyword evidence="4" id="KW-1185">Reference proteome</keyword>
<organism evidence="3 4">
    <name type="scientific">Siccirubricoccus deserti</name>
    <dbReference type="NCBI Taxonomy" id="2013562"/>
    <lineage>
        <taxon>Bacteria</taxon>
        <taxon>Pseudomonadati</taxon>
        <taxon>Pseudomonadota</taxon>
        <taxon>Alphaproteobacteria</taxon>
        <taxon>Acetobacterales</taxon>
        <taxon>Roseomonadaceae</taxon>
        <taxon>Siccirubricoccus</taxon>
    </lineage>
</organism>
<evidence type="ECO:0000256" key="2">
    <source>
        <dbReference type="ARBA" id="ARBA00023002"/>
    </source>
</evidence>
<dbReference type="Pfam" id="PF00106">
    <property type="entry name" value="adh_short"/>
    <property type="match status" value="1"/>
</dbReference>
<dbReference type="InterPro" id="IPR036291">
    <property type="entry name" value="NAD(P)-bd_dom_sf"/>
</dbReference>
<accession>A0A9X0QXI0</accession>
<keyword evidence="2" id="KW-0560">Oxidoreductase</keyword>
<dbReference type="GO" id="GO:0016491">
    <property type="term" value="F:oxidoreductase activity"/>
    <property type="evidence" value="ECO:0007669"/>
    <property type="project" value="UniProtKB-KW"/>
</dbReference>
<dbReference type="GO" id="GO:0016020">
    <property type="term" value="C:membrane"/>
    <property type="evidence" value="ECO:0007669"/>
    <property type="project" value="TreeGrafter"/>
</dbReference>
<evidence type="ECO:0000256" key="1">
    <source>
        <dbReference type="ARBA" id="ARBA00006484"/>
    </source>
</evidence>
<dbReference type="AlphaFoldDB" id="A0A9X0QXI0"/>
<dbReference type="PANTHER" id="PTHR44196">
    <property type="entry name" value="DEHYDROGENASE/REDUCTASE SDR FAMILY MEMBER 7B"/>
    <property type="match status" value="1"/>
</dbReference>
<protein>
    <submittedName>
        <fullName evidence="3">SDR family NAD(P)-dependent oxidoreductase</fullName>
    </submittedName>
</protein>
<evidence type="ECO:0000313" key="3">
    <source>
        <dbReference type="EMBL" id="MBC4015450.1"/>
    </source>
</evidence>
<name>A0A9X0QXI0_9PROT</name>
<comment type="similarity">
    <text evidence="1">Belongs to the short-chain dehydrogenases/reductases (SDR) family.</text>
</comment>
<dbReference type="PROSITE" id="PS00061">
    <property type="entry name" value="ADH_SHORT"/>
    <property type="match status" value="1"/>
</dbReference>
<dbReference type="Proteomes" id="UP000600101">
    <property type="component" value="Unassembled WGS sequence"/>
</dbReference>